<dbReference type="PANTHER" id="PTHR43065:SF49">
    <property type="entry name" value="HISTIDINE KINASE"/>
    <property type="match status" value="1"/>
</dbReference>
<dbReference type="PROSITE" id="PS50109">
    <property type="entry name" value="HIS_KIN"/>
    <property type="match status" value="1"/>
</dbReference>
<dbReference type="InterPro" id="IPR033417">
    <property type="entry name" value="CHASE8"/>
</dbReference>
<proteinExistence type="predicted"/>
<organism evidence="9 10">
    <name type="scientific">Sphingomonas horti</name>
    <dbReference type="NCBI Taxonomy" id="2682842"/>
    <lineage>
        <taxon>Bacteria</taxon>
        <taxon>Pseudomonadati</taxon>
        <taxon>Pseudomonadota</taxon>
        <taxon>Alphaproteobacteria</taxon>
        <taxon>Sphingomonadales</taxon>
        <taxon>Sphingomonadaceae</taxon>
        <taxon>Sphingomonas</taxon>
    </lineage>
</organism>
<dbReference type="InterPro" id="IPR036097">
    <property type="entry name" value="HisK_dim/P_sf"/>
</dbReference>
<dbReference type="PANTHER" id="PTHR43065">
    <property type="entry name" value="SENSOR HISTIDINE KINASE"/>
    <property type="match status" value="1"/>
</dbReference>
<feature type="coiled-coil region" evidence="5">
    <location>
        <begin position="169"/>
        <end position="206"/>
    </location>
</feature>
<dbReference type="SUPFAM" id="SSF47384">
    <property type="entry name" value="Homodimeric domain of signal transducing histidine kinase"/>
    <property type="match status" value="1"/>
</dbReference>
<dbReference type="InterPro" id="IPR036890">
    <property type="entry name" value="HATPase_C_sf"/>
</dbReference>
<dbReference type="SMART" id="SM00448">
    <property type="entry name" value="REC"/>
    <property type="match status" value="1"/>
</dbReference>
<dbReference type="SMART" id="SM00387">
    <property type="entry name" value="HATPase_c"/>
    <property type="match status" value="1"/>
</dbReference>
<feature type="transmembrane region" description="Helical" evidence="6">
    <location>
        <begin position="12"/>
        <end position="31"/>
    </location>
</feature>
<dbReference type="InterPro" id="IPR011006">
    <property type="entry name" value="CheY-like_superfamily"/>
</dbReference>
<dbReference type="EC" id="2.7.13.3" evidence="2"/>
<dbReference type="Pfam" id="PF00072">
    <property type="entry name" value="Response_reg"/>
    <property type="match status" value="1"/>
</dbReference>
<keyword evidence="6" id="KW-1133">Transmembrane helix</keyword>
<feature type="transmembrane region" description="Helical" evidence="6">
    <location>
        <begin position="148"/>
        <end position="167"/>
    </location>
</feature>
<evidence type="ECO:0000256" key="4">
    <source>
        <dbReference type="PROSITE-ProRule" id="PRU00169"/>
    </source>
</evidence>
<dbReference type="RefSeq" id="WP_309503739.1">
    <property type="nucleotide sequence ID" value="NZ_WQMS01000001.1"/>
</dbReference>
<keyword evidence="5" id="KW-0175">Coiled coil</keyword>
<accession>A0A6I4IX90</accession>
<comment type="catalytic activity">
    <reaction evidence="1">
        <text>ATP + protein L-histidine = ADP + protein N-phospho-L-histidine.</text>
        <dbReference type="EC" id="2.7.13.3"/>
    </reaction>
</comment>
<dbReference type="GO" id="GO:0000155">
    <property type="term" value="F:phosphorelay sensor kinase activity"/>
    <property type="evidence" value="ECO:0007669"/>
    <property type="project" value="InterPro"/>
</dbReference>
<evidence type="ECO:0000313" key="10">
    <source>
        <dbReference type="Proteomes" id="UP000441389"/>
    </source>
</evidence>
<name>A0A6I4IX90_9SPHN</name>
<dbReference type="Gene3D" id="3.30.565.10">
    <property type="entry name" value="Histidine kinase-like ATPase, C-terminal domain"/>
    <property type="match status" value="1"/>
</dbReference>
<dbReference type="Pfam" id="PF17152">
    <property type="entry name" value="CHASE8"/>
    <property type="match status" value="1"/>
</dbReference>
<comment type="caution">
    <text evidence="9">The sequence shown here is derived from an EMBL/GenBank/DDBJ whole genome shotgun (WGS) entry which is preliminary data.</text>
</comment>
<gene>
    <name evidence="9" type="ORF">GON01_01955</name>
</gene>
<dbReference type="Gene3D" id="3.40.50.2300">
    <property type="match status" value="1"/>
</dbReference>
<dbReference type="InterPro" id="IPR004358">
    <property type="entry name" value="Sig_transdc_His_kin-like_C"/>
</dbReference>
<sequence>MKDRWQRLPQTAGAIFAGVLLLFGLLVVTQADRDYRYQQQQRVQVRAGILAASITAAVDFGDTQAVREALEPFRVDPATRAVAVYTADGRLMSGYALDGFALPRLLPKVPPKGNYSAAAADIVSGGRTIGAAYLVAQMEPLSRRLTRYALIATLAVMAALIVLILGLSQAALRRANRELQHTNDELVQQMAQREKAENELRQVQKMESIGQLTGGIAHDFNNMLAIVIGSLDIAERRFSTSPDRARTAIAHALEGANRAAALTKRLLAFARRSPLQPQPIDPNQMVANMSELLRRTLGEGVVIETVLAGGLWRTHADPGQLENAILNLCVNARDAMDGKGRLTIETLNCHLDDDYAERHAGVAAGQYSTIVISDNGPGMPQDVIERAFEPFFTTKSVGKGTGLGLAQVYGFVRQSGGHVKIYSEVGEGTAVKIYLPRYFGPAEVAVTPEVADLPRGRPGELILVVEDEDQVRRMSVDALQELGYAVIEASGGADALAHVRERDDIRLLFTDVVMPDINGRQLADKARALRPDLPVLYTTGYTRNAVVHNGVVDSDVFFIPKPFTIEQLARKLRAVLDA</sequence>
<keyword evidence="6" id="KW-0812">Transmembrane</keyword>
<keyword evidence="10" id="KW-1185">Reference proteome</keyword>
<dbReference type="SMART" id="SM00388">
    <property type="entry name" value="HisKA"/>
    <property type="match status" value="1"/>
</dbReference>
<dbReference type="PROSITE" id="PS50110">
    <property type="entry name" value="RESPONSE_REGULATORY"/>
    <property type="match status" value="1"/>
</dbReference>
<dbReference type="SUPFAM" id="SSF52172">
    <property type="entry name" value="CheY-like"/>
    <property type="match status" value="1"/>
</dbReference>
<protein>
    <recommendedName>
        <fullName evidence="2">histidine kinase</fullName>
        <ecNumber evidence="2">2.7.13.3</ecNumber>
    </recommendedName>
</protein>
<evidence type="ECO:0000256" key="2">
    <source>
        <dbReference type="ARBA" id="ARBA00012438"/>
    </source>
</evidence>
<dbReference type="Gene3D" id="1.10.287.130">
    <property type="match status" value="1"/>
</dbReference>
<feature type="domain" description="Histidine kinase" evidence="7">
    <location>
        <begin position="215"/>
        <end position="439"/>
    </location>
</feature>
<dbReference type="PRINTS" id="PR00344">
    <property type="entry name" value="BCTRLSENSOR"/>
</dbReference>
<evidence type="ECO:0000256" key="3">
    <source>
        <dbReference type="ARBA" id="ARBA00022553"/>
    </source>
</evidence>
<dbReference type="Pfam" id="PF02518">
    <property type="entry name" value="HATPase_c"/>
    <property type="match status" value="1"/>
</dbReference>
<dbReference type="EMBL" id="WQMS01000001">
    <property type="protein sequence ID" value="MVO76705.1"/>
    <property type="molecule type" value="Genomic_DNA"/>
</dbReference>
<dbReference type="Proteomes" id="UP000441389">
    <property type="component" value="Unassembled WGS sequence"/>
</dbReference>
<evidence type="ECO:0000313" key="9">
    <source>
        <dbReference type="EMBL" id="MVO76705.1"/>
    </source>
</evidence>
<reference evidence="9 10" key="1">
    <citation type="submission" date="2019-12" db="EMBL/GenBank/DDBJ databases">
        <authorList>
            <person name="Huq M.A."/>
        </authorList>
    </citation>
    <scope>NUCLEOTIDE SEQUENCE [LARGE SCALE GENOMIC DNA]</scope>
    <source>
        <strain evidence="9 10">MAH-20</strain>
    </source>
</reference>
<dbReference type="InterPro" id="IPR005467">
    <property type="entry name" value="His_kinase_dom"/>
</dbReference>
<feature type="domain" description="Response regulatory" evidence="8">
    <location>
        <begin position="461"/>
        <end position="576"/>
    </location>
</feature>
<evidence type="ECO:0000256" key="1">
    <source>
        <dbReference type="ARBA" id="ARBA00000085"/>
    </source>
</evidence>
<evidence type="ECO:0000256" key="6">
    <source>
        <dbReference type="SAM" id="Phobius"/>
    </source>
</evidence>
<evidence type="ECO:0000256" key="5">
    <source>
        <dbReference type="SAM" id="Coils"/>
    </source>
</evidence>
<dbReference type="InterPro" id="IPR001789">
    <property type="entry name" value="Sig_transdc_resp-reg_receiver"/>
</dbReference>
<dbReference type="InterPro" id="IPR003594">
    <property type="entry name" value="HATPase_dom"/>
</dbReference>
<dbReference type="SUPFAM" id="SSF55874">
    <property type="entry name" value="ATPase domain of HSP90 chaperone/DNA topoisomerase II/histidine kinase"/>
    <property type="match status" value="1"/>
</dbReference>
<evidence type="ECO:0000259" key="8">
    <source>
        <dbReference type="PROSITE" id="PS50110"/>
    </source>
</evidence>
<keyword evidence="6" id="KW-0472">Membrane</keyword>
<feature type="modified residue" description="4-aspartylphosphate" evidence="4">
    <location>
        <position position="511"/>
    </location>
</feature>
<evidence type="ECO:0000259" key="7">
    <source>
        <dbReference type="PROSITE" id="PS50109"/>
    </source>
</evidence>
<keyword evidence="3 4" id="KW-0597">Phosphoprotein</keyword>
<dbReference type="AlphaFoldDB" id="A0A6I4IX90"/>
<dbReference type="InterPro" id="IPR003661">
    <property type="entry name" value="HisK_dim/P_dom"/>
</dbReference>